<organism evidence="2 3">
    <name type="scientific">Mytilus galloprovincialis</name>
    <name type="common">Mediterranean mussel</name>
    <dbReference type="NCBI Taxonomy" id="29158"/>
    <lineage>
        <taxon>Eukaryota</taxon>
        <taxon>Metazoa</taxon>
        <taxon>Spiralia</taxon>
        <taxon>Lophotrochozoa</taxon>
        <taxon>Mollusca</taxon>
        <taxon>Bivalvia</taxon>
        <taxon>Autobranchia</taxon>
        <taxon>Pteriomorphia</taxon>
        <taxon>Mytilida</taxon>
        <taxon>Mytiloidea</taxon>
        <taxon>Mytilidae</taxon>
        <taxon>Mytilinae</taxon>
        <taxon>Mytilus</taxon>
    </lineage>
</organism>
<protein>
    <submittedName>
        <fullName evidence="2">Uncharacterized protein</fullName>
    </submittedName>
</protein>
<name>A0A8B6D037_MYTGA</name>
<evidence type="ECO:0000256" key="1">
    <source>
        <dbReference type="SAM" id="MobiDB-lite"/>
    </source>
</evidence>
<proteinExistence type="predicted"/>
<sequence length="108" mass="12162">MMKAIQEKSHGYPTQVVPSGARYIELETSNCTEVYEFRTTEPYDPRNCRILLPPIIEEVFGVEESASFSPNTAISNIRGMPLTYSMQVEASDSEAEEESSNSNTYKKL</sequence>
<dbReference type="AlphaFoldDB" id="A0A8B6D037"/>
<gene>
    <name evidence="2" type="ORF">MGAL_10B021177</name>
</gene>
<evidence type="ECO:0000313" key="2">
    <source>
        <dbReference type="EMBL" id="VDI12139.1"/>
    </source>
</evidence>
<dbReference type="OrthoDB" id="6192656at2759"/>
<dbReference type="EMBL" id="UYJE01002587">
    <property type="protein sequence ID" value="VDI12139.1"/>
    <property type="molecule type" value="Genomic_DNA"/>
</dbReference>
<keyword evidence="3" id="KW-1185">Reference proteome</keyword>
<reference evidence="2" key="1">
    <citation type="submission" date="2018-11" db="EMBL/GenBank/DDBJ databases">
        <authorList>
            <person name="Alioto T."/>
            <person name="Alioto T."/>
        </authorList>
    </citation>
    <scope>NUCLEOTIDE SEQUENCE</scope>
</reference>
<accession>A0A8B6D037</accession>
<comment type="caution">
    <text evidence="2">The sequence shown here is derived from an EMBL/GenBank/DDBJ whole genome shotgun (WGS) entry which is preliminary data.</text>
</comment>
<evidence type="ECO:0000313" key="3">
    <source>
        <dbReference type="Proteomes" id="UP000596742"/>
    </source>
</evidence>
<feature type="region of interest" description="Disordered" evidence="1">
    <location>
        <begin position="88"/>
        <end position="108"/>
    </location>
</feature>
<dbReference type="Proteomes" id="UP000596742">
    <property type="component" value="Unassembled WGS sequence"/>
</dbReference>